<dbReference type="RefSeq" id="WP_187525289.1">
    <property type="nucleotide sequence ID" value="NZ_JACRTA010000002.1"/>
</dbReference>
<dbReference type="GO" id="GO:0016788">
    <property type="term" value="F:hydrolase activity, acting on ester bonds"/>
    <property type="evidence" value="ECO:0007669"/>
    <property type="project" value="InterPro"/>
</dbReference>
<proteinExistence type="inferred from homology"/>
<keyword evidence="2" id="KW-0378">Hydrolase</keyword>
<dbReference type="Pfam" id="PF02872">
    <property type="entry name" value="5_nucleotid_C"/>
    <property type="match status" value="1"/>
</dbReference>
<evidence type="ECO:0000313" key="6">
    <source>
        <dbReference type="EMBL" id="MBC8568418.1"/>
    </source>
</evidence>
<evidence type="ECO:0000313" key="7">
    <source>
        <dbReference type="Proteomes" id="UP000610862"/>
    </source>
</evidence>
<comment type="similarity">
    <text evidence="2">Belongs to the 5'-nucleotidase family.</text>
</comment>
<dbReference type="InterPro" id="IPR006179">
    <property type="entry name" value="5_nucleotidase/apyrase"/>
</dbReference>
<comment type="caution">
    <text evidence="6">The sequence shown here is derived from an EMBL/GenBank/DDBJ whole genome shotgun (WGS) entry which is preliminary data.</text>
</comment>
<keyword evidence="7" id="KW-1185">Reference proteome</keyword>
<dbReference type="InterPro" id="IPR004843">
    <property type="entry name" value="Calcineurin-like_PHP"/>
</dbReference>
<feature type="domain" description="5'-Nucleotidase C-terminal" evidence="5">
    <location>
        <begin position="391"/>
        <end position="534"/>
    </location>
</feature>
<dbReference type="InterPro" id="IPR029052">
    <property type="entry name" value="Metallo-depent_PP-like"/>
</dbReference>
<dbReference type="PROSITE" id="PS00786">
    <property type="entry name" value="5_NUCLEOTIDASE_2"/>
    <property type="match status" value="1"/>
</dbReference>
<dbReference type="GO" id="GO:0009166">
    <property type="term" value="P:nucleotide catabolic process"/>
    <property type="evidence" value="ECO:0007669"/>
    <property type="project" value="InterPro"/>
</dbReference>
<dbReference type="PANTHER" id="PTHR11575">
    <property type="entry name" value="5'-NUCLEOTIDASE-RELATED"/>
    <property type="match status" value="1"/>
</dbReference>
<feature type="domain" description="Calcineurin-like phosphoesterase" evidence="4">
    <location>
        <begin position="54"/>
        <end position="289"/>
    </location>
</feature>
<keyword evidence="3" id="KW-1133">Transmembrane helix</keyword>
<dbReference type="CDD" id="cd00845">
    <property type="entry name" value="MPP_UshA_N_like"/>
    <property type="match status" value="1"/>
</dbReference>
<keyword evidence="3" id="KW-0812">Transmembrane</keyword>
<dbReference type="GO" id="GO:0046872">
    <property type="term" value="F:metal ion binding"/>
    <property type="evidence" value="ECO:0007669"/>
    <property type="project" value="InterPro"/>
</dbReference>
<dbReference type="PANTHER" id="PTHR11575:SF24">
    <property type="entry name" value="5'-NUCLEOTIDASE"/>
    <property type="match status" value="1"/>
</dbReference>
<dbReference type="PRINTS" id="PR01607">
    <property type="entry name" value="APYRASEFAMLY"/>
</dbReference>
<evidence type="ECO:0000259" key="4">
    <source>
        <dbReference type="Pfam" id="PF00149"/>
    </source>
</evidence>
<dbReference type="InterPro" id="IPR008334">
    <property type="entry name" value="5'-Nucleotdase_C"/>
</dbReference>
<keyword evidence="3" id="KW-0472">Membrane</keyword>
<organism evidence="6 7">
    <name type="scientific">Lentihominibacter hominis</name>
    <dbReference type="NCBI Taxonomy" id="2763645"/>
    <lineage>
        <taxon>Bacteria</taxon>
        <taxon>Bacillati</taxon>
        <taxon>Bacillota</taxon>
        <taxon>Clostridia</taxon>
        <taxon>Peptostreptococcales</taxon>
        <taxon>Anaerovoracaceae</taxon>
        <taxon>Lentihominibacter</taxon>
    </lineage>
</organism>
<dbReference type="Gene3D" id="3.60.21.10">
    <property type="match status" value="1"/>
</dbReference>
<reference evidence="6" key="1">
    <citation type="submission" date="2020-08" db="EMBL/GenBank/DDBJ databases">
        <title>Genome public.</title>
        <authorList>
            <person name="Liu C."/>
            <person name="Sun Q."/>
        </authorList>
    </citation>
    <scope>NUCLEOTIDE SEQUENCE</scope>
    <source>
        <strain evidence="6">NSJ-24</strain>
    </source>
</reference>
<dbReference type="Pfam" id="PF00149">
    <property type="entry name" value="Metallophos"/>
    <property type="match status" value="1"/>
</dbReference>
<dbReference type="Gene3D" id="3.90.780.10">
    <property type="entry name" value="5'-Nucleotidase, C-terminal domain"/>
    <property type="match status" value="1"/>
</dbReference>
<name>A0A926E8K8_9FIRM</name>
<evidence type="ECO:0000256" key="2">
    <source>
        <dbReference type="RuleBase" id="RU362119"/>
    </source>
</evidence>
<keyword evidence="2" id="KW-0547">Nucleotide-binding</keyword>
<dbReference type="InterPro" id="IPR006146">
    <property type="entry name" value="5'-Nucleotdase_CS"/>
</dbReference>
<dbReference type="InterPro" id="IPR036907">
    <property type="entry name" value="5'-Nucleotdase_C_sf"/>
</dbReference>
<dbReference type="EMBL" id="JACRTA010000002">
    <property type="protein sequence ID" value="MBC8568418.1"/>
    <property type="molecule type" value="Genomic_DNA"/>
</dbReference>
<evidence type="ECO:0000256" key="1">
    <source>
        <dbReference type="ARBA" id="ARBA00022729"/>
    </source>
</evidence>
<dbReference type="AlphaFoldDB" id="A0A926E8K8"/>
<dbReference type="GO" id="GO:0000166">
    <property type="term" value="F:nucleotide binding"/>
    <property type="evidence" value="ECO:0007669"/>
    <property type="project" value="UniProtKB-KW"/>
</dbReference>
<sequence>MKNAVKSIIVAVITMLTVMFGSFVNISVFTVSAADEKSDSMTGASKVSVIFTHDMHSHMDGDKNEENGRIIETGGFGRLSTVVKNIKDTYPESFLLDGGDFSMGTSYQTIFSEEAPELRMMGYLGFDATTLGNHEFDYRAEGLASMLEAAVLSGDDIPMILAANIDWEATVRDSELRENAEKLKKACSDYGISDYAVIEHNGVKVAVFGLMGESAAEYAPESGLIFKDASETAEEVVHTIKKSEDVDMIICLSHCGTIENENDSLKNTEDYVLAEEIPDIDLIISAHTHTIFDEPIKVGETYIVSCGSYNKNVGHAVLERDKNTGRFNIKSYELIPLDENVESDNDIENELEEYRLSADKKYFSNYGYSVGQVIANNDVEFSSIDEFGLMQGEEPLGNLIADSYRYAVKEYTESDVDVAIVPHGVVRGSLLKGDITVSDVFNVSSLGYGKDGKAGYPLVKAYLTGKELKAVAEVDVSISDFMGVARLYLSGLEYSWNPHRLILNRAVDVRYNDGREAGYVEDDKLYSVTADLYSCQMLGAVKDKSLGLLKIEPKDENGDIIEDFEEHIVYAGSSELKAWYALASYIDSFEDNRIPSYYSKTHERKVKIESWMPTEILKQPNKIFFIVTAAVMVLIIVIVIVIRMVGNRIRNL</sequence>
<dbReference type="Proteomes" id="UP000610862">
    <property type="component" value="Unassembled WGS sequence"/>
</dbReference>
<gene>
    <name evidence="6" type="ORF">H8692_06580</name>
</gene>
<protein>
    <submittedName>
        <fullName evidence="6">5'-nucleotidase C-terminal domain-containing protein</fullName>
    </submittedName>
</protein>
<keyword evidence="1" id="KW-0732">Signal</keyword>
<evidence type="ECO:0000259" key="5">
    <source>
        <dbReference type="Pfam" id="PF02872"/>
    </source>
</evidence>
<evidence type="ECO:0000256" key="3">
    <source>
        <dbReference type="SAM" id="Phobius"/>
    </source>
</evidence>
<dbReference type="SUPFAM" id="SSF55816">
    <property type="entry name" value="5'-nucleotidase (syn. UDP-sugar hydrolase), C-terminal domain"/>
    <property type="match status" value="1"/>
</dbReference>
<feature type="transmembrane region" description="Helical" evidence="3">
    <location>
        <begin position="623"/>
        <end position="646"/>
    </location>
</feature>
<accession>A0A926E8K8</accession>
<dbReference type="SUPFAM" id="SSF56300">
    <property type="entry name" value="Metallo-dependent phosphatases"/>
    <property type="match status" value="1"/>
</dbReference>